<accession>A0A249P6S8</accession>
<reference evidence="1 2" key="1">
    <citation type="submission" date="2017-08" db="EMBL/GenBank/DDBJ databases">
        <title>Multipartite genome sequences of Sinorhizobium species nodulating soybeans.</title>
        <authorList>
            <person name="Tian C.F."/>
        </authorList>
    </citation>
    <scope>NUCLEOTIDE SEQUENCE [LARGE SCALE GENOMIC DNA]</scope>
    <source>
        <strain evidence="1 2">CCBAU 05684</strain>
    </source>
</reference>
<sequence length="141" mass="14440">MDLLGGGSKSMQAGRLLAVLWLFCASFSVPAIAVGQSVAGRIGPGAQTGDVAARDTGSSDRPVARQVSRAVALPDFRFIGARAEGKATLGGDPDPALPLAFSVLPAVVGDRPAPVTQTQIVVQASRQSDRIRAPPAARIIL</sequence>
<proteinExistence type="predicted"/>
<keyword evidence="2" id="KW-1185">Reference proteome</keyword>
<dbReference type="eggNOG" id="ENOG5030QPS">
    <property type="taxonomic scope" value="Bacteria"/>
</dbReference>
<organism evidence="1 2">
    <name type="scientific">Sinorhizobium sojae CCBAU 05684</name>
    <dbReference type="NCBI Taxonomy" id="716928"/>
    <lineage>
        <taxon>Bacteria</taxon>
        <taxon>Pseudomonadati</taxon>
        <taxon>Pseudomonadota</taxon>
        <taxon>Alphaproteobacteria</taxon>
        <taxon>Hyphomicrobiales</taxon>
        <taxon>Rhizobiaceae</taxon>
        <taxon>Sinorhizobium/Ensifer group</taxon>
        <taxon>Sinorhizobium</taxon>
    </lineage>
</organism>
<dbReference type="KEGG" id="esj:SJ05684_c01800"/>
<dbReference type="STRING" id="716928.GCA_000261485_05101"/>
<name>A0A249P6S8_9HYPH</name>
<evidence type="ECO:0000313" key="1">
    <source>
        <dbReference type="EMBL" id="ASY61650.1"/>
    </source>
</evidence>
<dbReference type="RefSeq" id="WP_034859367.1">
    <property type="nucleotide sequence ID" value="NZ_AJQT01000116.1"/>
</dbReference>
<dbReference type="OrthoDB" id="8369032at2"/>
<evidence type="ECO:0000313" key="2">
    <source>
        <dbReference type="Proteomes" id="UP000217211"/>
    </source>
</evidence>
<dbReference type="AlphaFoldDB" id="A0A249P6S8"/>
<gene>
    <name evidence="1" type="ORF">SJ05684_c01800</name>
</gene>
<dbReference type="EMBL" id="CP023067">
    <property type="protein sequence ID" value="ASY61650.1"/>
    <property type="molecule type" value="Genomic_DNA"/>
</dbReference>
<protein>
    <submittedName>
        <fullName evidence="1">Uncharacterized protein</fullName>
    </submittedName>
</protein>
<dbReference type="Proteomes" id="UP000217211">
    <property type="component" value="Chromosome"/>
</dbReference>